<sequence>RRGGDGVIIIVTFTLNHYEAQQGRESEVDHCCLLLHLKCCHRWLAPEAREPARELVRQAWEPAREVREPAREVREPAHHVVVLLLTKRQSQSWHSREVGREVERKGFAQVRREGLVRAELRDAGNGTAVLQVAGFEEERENTVEAE</sequence>
<evidence type="ECO:0000313" key="1">
    <source>
        <dbReference type="EMBL" id="CAI8054947.1"/>
    </source>
</evidence>
<protein>
    <submittedName>
        <fullName evidence="1">Uncharacterized protein</fullName>
    </submittedName>
</protein>
<dbReference type="Proteomes" id="UP001174909">
    <property type="component" value="Unassembled WGS sequence"/>
</dbReference>
<evidence type="ECO:0000313" key="2">
    <source>
        <dbReference type="Proteomes" id="UP001174909"/>
    </source>
</evidence>
<dbReference type="AlphaFoldDB" id="A0AA35TW20"/>
<name>A0AA35TW20_GEOBA</name>
<organism evidence="1 2">
    <name type="scientific">Geodia barretti</name>
    <name type="common">Barrett's horny sponge</name>
    <dbReference type="NCBI Taxonomy" id="519541"/>
    <lineage>
        <taxon>Eukaryota</taxon>
        <taxon>Metazoa</taxon>
        <taxon>Porifera</taxon>
        <taxon>Demospongiae</taxon>
        <taxon>Heteroscleromorpha</taxon>
        <taxon>Tetractinellida</taxon>
        <taxon>Astrophorina</taxon>
        <taxon>Geodiidae</taxon>
        <taxon>Geodia</taxon>
    </lineage>
</organism>
<reference evidence="1" key="1">
    <citation type="submission" date="2023-03" db="EMBL/GenBank/DDBJ databases">
        <authorList>
            <person name="Steffen K."/>
            <person name="Cardenas P."/>
        </authorList>
    </citation>
    <scope>NUCLEOTIDE SEQUENCE</scope>
</reference>
<comment type="caution">
    <text evidence="1">The sequence shown here is derived from an EMBL/GenBank/DDBJ whole genome shotgun (WGS) entry which is preliminary data.</text>
</comment>
<accession>A0AA35TW20</accession>
<proteinExistence type="predicted"/>
<dbReference type="EMBL" id="CASHTH010004228">
    <property type="protein sequence ID" value="CAI8054947.1"/>
    <property type="molecule type" value="Genomic_DNA"/>
</dbReference>
<gene>
    <name evidence="1" type="ORF">GBAR_LOCUS29984</name>
</gene>
<feature type="non-terminal residue" evidence="1">
    <location>
        <position position="146"/>
    </location>
</feature>
<keyword evidence="2" id="KW-1185">Reference proteome</keyword>